<comment type="caution">
    <text evidence="1">The sequence shown here is derived from an EMBL/GenBank/DDBJ whole genome shotgun (WGS) entry which is preliminary data.</text>
</comment>
<dbReference type="Proteomes" id="UP000237000">
    <property type="component" value="Unassembled WGS sequence"/>
</dbReference>
<proteinExistence type="predicted"/>
<sequence>TKKVPPPINLLLQLENPIEKSLSRRRTARDINVNWDYPITSTDYRVGVMVIPTSICAAPH</sequence>
<dbReference type="AlphaFoldDB" id="A0A2P5FE96"/>
<keyword evidence="2" id="KW-1185">Reference proteome</keyword>
<name>A0A2P5FE96_TREOI</name>
<gene>
    <name evidence="1" type="ORF">TorRG33x02_080480</name>
</gene>
<dbReference type="InParanoid" id="A0A2P5FE96"/>
<evidence type="ECO:0000313" key="2">
    <source>
        <dbReference type="Proteomes" id="UP000237000"/>
    </source>
</evidence>
<dbReference type="EMBL" id="JXTC01000040">
    <property type="protein sequence ID" value="PON96118.1"/>
    <property type="molecule type" value="Genomic_DNA"/>
</dbReference>
<reference evidence="2" key="1">
    <citation type="submission" date="2016-06" db="EMBL/GenBank/DDBJ databases">
        <title>Parallel loss of symbiosis genes in relatives of nitrogen-fixing non-legume Parasponia.</title>
        <authorList>
            <person name="Van Velzen R."/>
            <person name="Holmer R."/>
            <person name="Bu F."/>
            <person name="Rutten L."/>
            <person name="Van Zeijl A."/>
            <person name="Liu W."/>
            <person name="Santuari L."/>
            <person name="Cao Q."/>
            <person name="Sharma T."/>
            <person name="Shen D."/>
            <person name="Roswanjaya Y."/>
            <person name="Wardhani T."/>
            <person name="Kalhor M.S."/>
            <person name="Jansen J."/>
            <person name="Van den Hoogen J."/>
            <person name="Gungor B."/>
            <person name="Hartog M."/>
            <person name="Hontelez J."/>
            <person name="Verver J."/>
            <person name="Yang W.-C."/>
            <person name="Schijlen E."/>
            <person name="Repin R."/>
            <person name="Schilthuizen M."/>
            <person name="Schranz E."/>
            <person name="Heidstra R."/>
            <person name="Miyata K."/>
            <person name="Fedorova E."/>
            <person name="Kohlen W."/>
            <person name="Bisseling T."/>
            <person name="Smit S."/>
            <person name="Geurts R."/>
        </authorList>
    </citation>
    <scope>NUCLEOTIDE SEQUENCE [LARGE SCALE GENOMIC DNA]</scope>
    <source>
        <strain evidence="2">cv. RG33-2</strain>
    </source>
</reference>
<feature type="non-terminal residue" evidence="1">
    <location>
        <position position="1"/>
    </location>
</feature>
<evidence type="ECO:0000313" key="1">
    <source>
        <dbReference type="EMBL" id="PON96118.1"/>
    </source>
</evidence>
<protein>
    <submittedName>
        <fullName evidence="1">Uncharacterized protein</fullName>
    </submittedName>
</protein>
<organism evidence="1 2">
    <name type="scientific">Trema orientale</name>
    <name type="common">Charcoal tree</name>
    <name type="synonym">Celtis orientalis</name>
    <dbReference type="NCBI Taxonomy" id="63057"/>
    <lineage>
        <taxon>Eukaryota</taxon>
        <taxon>Viridiplantae</taxon>
        <taxon>Streptophyta</taxon>
        <taxon>Embryophyta</taxon>
        <taxon>Tracheophyta</taxon>
        <taxon>Spermatophyta</taxon>
        <taxon>Magnoliopsida</taxon>
        <taxon>eudicotyledons</taxon>
        <taxon>Gunneridae</taxon>
        <taxon>Pentapetalae</taxon>
        <taxon>rosids</taxon>
        <taxon>fabids</taxon>
        <taxon>Rosales</taxon>
        <taxon>Cannabaceae</taxon>
        <taxon>Trema</taxon>
    </lineage>
</organism>
<accession>A0A2P5FE96</accession>